<comment type="subcellular location">
    <subcellularLocation>
        <location evidence="1">Nucleus</location>
        <location evidence="1">Nuclear pore complex</location>
    </subcellularLocation>
</comment>
<dbReference type="InterPro" id="IPR019321">
    <property type="entry name" value="Nucleoporin_Nup88"/>
</dbReference>
<proteinExistence type="predicted"/>
<evidence type="ECO:0000256" key="1">
    <source>
        <dbReference type="ARBA" id="ARBA00004567"/>
    </source>
</evidence>
<keyword evidence="2" id="KW-0813">Transport</keyword>
<dbReference type="GO" id="GO:0005643">
    <property type="term" value="C:nuclear pore"/>
    <property type="evidence" value="ECO:0007669"/>
    <property type="project" value="UniProtKB-SubCell"/>
</dbReference>
<dbReference type="OrthoDB" id="341482at2759"/>
<keyword evidence="5" id="KW-0811">Translocation</keyword>
<keyword evidence="3" id="KW-0509">mRNA transport</keyword>
<dbReference type="PANTHER" id="PTHR13257:SF0">
    <property type="entry name" value="NUCLEAR PORE COMPLEX PROTEIN NUP88"/>
    <property type="match status" value="1"/>
</dbReference>
<keyword evidence="4" id="KW-0653">Protein transport</keyword>
<dbReference type="GO" id="GO:0000055">
    <property type="term" value="P:ribosomal large subunit export from nucleus"/>
    <property type="evidence" value="ECO:0007669"/>
    <property type="project" value="InterPro"/>
</dbReference>
<evidence type="ECO:0000313" key="10">
    <source>
        <dbReference type="Proteomes" id="UP000786811"/>
    </source>
</evidence>
<organism evidence="9 10">
    <name type="scientific">Cotesia congregata</name>
    <name type="common">Parasitoid wasp</name>
    <name type="synonym">Apanteles congregatus</name>
    <dbReference type="NCBI Taxonomy" id="51543"/>
    <lineage>
        <taxon>Eukaryota</taxon>
        <taxon>Metazoa</taxon>
        <taxon>Ecdysozoa</taxon>
        <taxon>Arthropoda</taxon>
        <taxon>Hexapoda</taxon>
        <taxon>Insecta</taxon>
        <taxon>Pterygota</taxon>
        <taxon>Neoptera</taxon>
        <taxon>Endopterygota</taxon>
        <taxon>Hymenoptera</taxon>
        <taxon>Apocrita</taxon>
        <taxon>Ichneumonoidea</taxon>
        <taxon>Braconidae</taxon>
        <taxon>Microgastrinae</taxon>
        <taxon>Cotesia</taxon>
    </lineage>
</organism>
<keyword evidence="6" id="KW-0906">Nuclear pore complex</keyword>
<dbReference type="EMBL" id="CAJNRD030001120">
    <property type="protein sequence ID" value="CAG5092938.1"/>
    <property type="molecule type" value="Genomic_DNA"/>
</dbReference>
<dbReference type="InterPro" id="IPR037700">
    <property type="entry name" value="NUP88/NUP82"/>
</dbReference>
<sequence length="736" mass="83152">MASCTDRLKLNEHELFKSLKNDLPKSVKETHNIMEIRENVMYIWNADKCCLYVVIIDDNFNHSSAYQVFQLTDPPIFEVTSISINEVSSQLALWGSLGIVVVELPRRWGKNNLFQGGKKSISCLNHNLSHLTSHLSSSKVNRVRWHPGSPNDSHLLVLTSDNSFQLFECPLGQKPKLIKNWKVGPTPLSSSSSGFTIIESLGETAIDFDFSTSSISLDKQRRNFDKETAHWSDIEWPILVLRGDGSVLLIHGDTLSNSSTKPLVQGALSIYPSSYDNYGVDSCSIICLQTTPPVVAIATSSGLIHHAILLRDTSSTTNNNFISNNTYTVDSQVSISTEDQEQRQFNRKSWSEYGSNYSLHTPDDGLFVFETIEMQLGLLYNDSDKKYSCLINLHRDRGNKGRYFCTHNAGVHMITLPAVSQLMDYLNCPEDNIDLYLPTSIKPSTSQYLICTRTKHTGDDEATPVQGFGLLQQPSPIVVALLYNGVVVNFSVIDFDCPSAIDSDEPVVNFNKVITRESFENHVRNLLKHDTISQPITKLNVSSSLNGKECFELLDQATNVLRSNYFVKHDRVRNEISKKVRALKALKIHQINELNDLMLIKAELHSKAQHLAERYEDIKEHQEELTRRSREVLRRINHKELTTAERTEAMKLKELNGQVEEFKGKFERLKSKADSQMMKNESVDKSSMNNGGGVKKAQLILGEKQEQVIKSNLKKMDITLKDMIGQIKVLEDNLEV</sequence>
<evidence type="ECO:0000256" key="3">
    <source>
        <dbReference type="ARBA" id="ARBA00022816"/>
    </source>
</evidence>
<dbReference type="Proteomes" id="UP000786811">
    <property type="component" value="Unassembled WGS sequence"/>
</dbReference>
<evidence type="ECO:0000256" key="4">
    <source>
        <dbReference type="ARBA" id="ARBA00022927"/>
    </source>
</evidence>
<dbReference type="AlphaFoldDB" id="A0A8J2HJ07"/>
<evidence type="ECO:0000256" key="2">
    <source>
        <dbReference type="ARBA" id="ARBA00022448"/>
    </source>
</evidence>
<evidence type="ECO:0000256" key="5">
    <source>
        <dbReference type="ARBA" id="ARBA00023010"/>
    </source>
</evidence>
<protein>
    <submittedName>
        <fullName evidence="9">Similar to mbo: Nuclear pore complex protein Nup88 (Drosophila melanogaster)</fullName>
    </submittedName>
</protein>
<dbReference type="Pfam" id="PF10168">
    <property type="entry name" value="Nup88"/>
    <property type="match status" value="1"/>
</dbReference>
<evidence type="ECO:0000256" key="8">
    <source>
        <dbReference type="SAM" id="MobiDB-lite"/>
    </source>
</evidence>
<evidence type="ECO:0000313" key="9">
    <source>
        <dbReference type="EMBL" id="CAG5092938.1"/>
    </source>
</evidence>
<evidence type="ECO:0000256" key="6">
    <source>
        <dbReference type="ARBA" id="ARBA00023132"/>
    </source>
</evidence>
<dbReference type="GO" id="GO:0006606">
    <property type="term" value="P:protein import into nucleus"/>
    <property type="evidence" value="ECO:0007669"/>
    <property type="project" value="TreeGrafter"/>
</dbReference>
<comment type="caution">
    <text evidence="9">The sequence shown here is derived from an EMBL/GenBank/DDBJ whole genome shotgun (WGS) entry which is preliminary data.</text>
</comment>
<dbReference type="GO" id="GO:0017056">
    <property type="term" value="F:structural constituent of nuclear pore"/>
    <property type="evidence" value="ECO:0007669"/>
    <property type="project" value="InterPro"/>
</dbReference>
<evidence type="ECO:0000256" key="7">
    <source>
        <dbReference type="ARBA" id="ARBA00023242"/>
    </source>
</evidence>
<name>A0A8J2HJ07_COTCN</name>
<dbReference type="GO" id="GO:0000056">
    <property type="term" value="P:ribosomal small subunit export from nucleus"/>
    <property type="evidence" value="ECO:0007669"/>
    <property type="project" value="InterPro"/>
</dbReference>
<dbReference type="PANTHER" id="PTHR13257">
    <property type="entry name" value="NUCLEOPORIN NUP84-RELATED"/>
    <property type="match status" value="1"/>
</dbReference>
<keyword evidence="10" id="KW-1185">Reference proteome</keyword>
<feature type="region of interest" description="Disordered" evidence="8">
    <location>
        <begin position="671"/>
        <end position="691"/>
    </location>
</feature>
<accession>A0A8J2HJ07</accession>
<reference evidence="9" key="1">
    <citation type="submission" date="2021-04" db="EMBL/GenBank/DDBJ databases">
        <authorList>
            <person name="Chebbi M.A.C M."/>
        </authorList>
    </citation>
    <scope>NUCLEOTIDE SEQUENCE</scope>
</reference>
<dbReference type="GO" id="GO:0006406">
    <property type="term" value="P:mRNA export from nucleus"/>
    <property type="evidence" value="ECO:0007669"/>
    <property type="project" value="TreeGrafter"/>
</dbReference>
<keyword evidence="7" id="KW-0539">Nucleus</keyword>
<gene>
    <name evidence="9" type="ORF">HICCMSTLAB_LOCUS6457</name>
</gene>